<dbReference type="PRINTS" id="PR01703">
    <property type="entry name" value="MNSODISMTASE"/>
</dbReference>
<gene>
    <name evidence="9" type="ORF">NG799_21080</name>
</gene>
<evidence type="ECO:0000256" key="2">
    <source>
        <dbReference type="ARBA" id="ARBA00011738"/>
    </source>
</evidence>
<dbReference type="InterPro" id="IPR019833">
    <property type="entry name" value="Mn/Fe_SOD_BS"/>
</dbReference>
<dbReference type="InterPro" id="IPR019831">
    <property type="entry name" value="Mn/Fe_SOD_N"/>
</dbReference>
<keyword evidence="4 6" id="KW-0479">Metal-binding</keyword>
<evidence type="ECO:0000259" key="7">
    <source>
        <dbReference type="Pfam" id="PF00081"/>
    </source>
</evidence>
<evidence type="ECO:0000256" key="4">
    <source>
        <dbReference type="ARBA" id="ARBA00022723"/>
    </source>
</evidence>
<evidence type="ECO:0000256" key="5">
    <source>
        <dbReference type="ARBA" id="ARBA00023002"/>
    </source>
</evidence>
<dbReference type="Pfam" id="PF00081">
    <property type="entry name" value="Sod_Fe_N"/>
    <property type="match status" value="1"/>
</dbReference>
<dbReference type="SUPFAM" id="SSF46609">
    <property type="entry name" value="Fe,Mn superoxide dismutase (SOD), N-terminal domain"/>
    <property type="match status" value="1"/>
</dbReference>
<feature type="domain" description="Manganese/iron superoxide dismutase N-terminal" evidence="7">
    <location>
        <begin position="2"/>
        <end position="86"/>
    </location>
</feature>
<evidence type="ECO:0000256" key="3">
    <source>
        <dbReference type="ARBA" id="ARBA00012682"/>
    </source>
</evidence>
<dbReference type="EC" id="1.15.1.1" evidence="3 6"/>
<name>A0ABT2MWD3_9CYAN</name>
<feature type="domain" description="Manganese/iron superoxide dismutase C-terminal" evidence="8">
    <location>
        <begin position="94"/>
        <end position="194"/>
    </location>
</feature>
<evidence type="ECO:0000256" key="1">
    <source>
        <dbReference type="ARBA" id="ARBA00008714"/>
    </source>
</evidence>
<protein>
    <recommendedName>
        <fullName evidence="3 6">Superoxide dismutase</fullName>
        <ecNumber evidence="3 6">1.15.1.1</ecNumber>
    </recommendedName>
</protein>
<dbReference type="Gene3D" id="3.55.40.20">
    <property type="entry name" value="Iron/manganese superoxide dismutase, C-terminal domain"/>
    <property type="match status" value="1"/>
</dbReference>
<dbReference type="SUPFAM" id="SSF54719">
    <property type="entry name" value="Fe,Mn superoxide dismutase (SOD), C-terminal domain"/>
    <property type="match status" value="1"/>
</dbReference>
<sequence>MTYELPPLPFDYTALEPHVSKSTLEFHHDKHHAAYVNNYNNMVKGTDMESKSIEEVIKATYNDASKAGIFNNAAQAWNHTFYWNCIKPSGGGQPSGELADKIASDFGSFDKFKEEFKAAAATQFGSGWAWLVLDKSTLKVVKTSNAENPVAMGLTPLLTIDVWEHAYYLDYQNKRPDYIETFISSLINWDFVAEQMKKAA</sequence>
<dbReference type="InterPro" id="IPR019832">
    <property type="entry name" value="Mn/Fe_SOD_C"/>
</dbReference>
<accession>A0ABT2MWD3</accession>
<dbReference type="PANTHER" id="PTHR42769">
    <property type="entry name" value="SUPEROXIDE DISMUTASE"/>
    <property type="match status" value="1"/>
</dbReference>
<proteinExistence type="inferred from homology"/>
<dbReference type="PANTHER" id="PTHR42769:SF3">
    <property type="entry name" value="SUPEROXIDE DISMUTASE [FE] 2, CHLOROPLASTIC"/>
    <property type="match status" value="1"/>
</dbReference>
<comment type="caution">
    <text evidence="9">The sequence shown here is derived from an EMBL/GenBank/DDBJ whole genome shotgun (WGS) entry which is preliminary data.</text>
</comment>
<keyword evidence="5 6" id="KW-0560">Oxidoreductase</keyword>
<dbReference type="InterPro" id="IPR001189">
    <property type="entry name" value="Mn/Fe_SOD"/>
</dbReference>
<dbReference type="EMBL" id="JAMXFF010000037">
    <property type="protein sequence ID" value="MCT7968807.1"/>
    <property type="molecule type" value="Genomic_DNA"/>
</dbReference>
<dbReference type="Proteomes" id="UP001525890">
    <property type="component" value="Unassembled WGS sequence"/>
</dbReference>
<evidence type="ECO:0000313" key="10">
    <source>
        <dbReference type="Proteomes" id="UP001525890"/>
    </source>
</evidence>
<comment type="function">
    <text evidence="6">Destroys radicals which are normally produced within the cells and which are toxic to biological systems.</text>
</comment>
<reference evidence="9 10" key="1">
    <citation type="journal article" date="2022" name="Front. Microbiol.">
        <title>High genomic differentiation and limited gene flow indicate recent cryptic speciation within the genus Laspinema (cyanobacteria).</title>
        <authorList>
            <person name="Stanojkovic A."/>
            <person name="Skoupy S."/>
            <person name="Skaloud P."/>
            <person name="Dvorak P."/>
        </authorList>
    </citation>
    <scope>NUCLEOTIDE SEQUENCE [LARGE SCALE GENOMIC DNA]</scope>
    <source>
        <strain evidence="9 10">D2a</strain>
    </source>
</reference>
<keyword evidence="10" id="KW-1185">Reference proteome</keyword>
<dbReference type="InterPro" id="IPR036324">
    <property type="entry name" value="Mn/Fe_SOD_N_sf"/>
</dbReference>
<dbReference type="RefSeq" id="WP_367289325.1">
    <property type="nucleotide sequence ID" value="NZ_JAMXFF010000037.1"/>
</dbReference>
<comment type="catalytic activity">
    <reaction evidence="6">
        <text>2 superoxide + 2 H(+) = H2O2 + O2</text>
        <dbReference type="Rhea" id="RHEA:20696"/>
        <dbReference type="ChEBI" id="CHEBI:15378"/>
        <dbReference type="ChEBI" id="CHEBI:15379"/>
        <dbReference type="ChEBI" id="CHEBI:16240"/>
        <dbReference type="ChEBI" id="CHEBI:18421"/>
        <dbReference type="EC" id="1.15.1.1"/>
    </reaction>
</comment>
<dbReference type="PROSITE" id="PS00088">
    <property type="entry name" value="SOD_MN"/>
    <property type="match status" value="1"/>
</dbReference>
<evidence type="ECO:0000256" key="6">
    <source>
        <dbReference type="RuleBase" id="RU000414"/>
    </source>
</evidence>
<dbReference type="InterPro" id="IPR036314">
    <property type="entry name" value="SOD_C_sf"/>
</dbReference>
<dbReference type="Pfam" id="PF02777">
    <property type="entry name" value="Sod_Fe_C"/>
    <property type="match status" value="1"/>
</dbReference>
<dbReference type="Gene3D" id="1.10.287.990">
    <property type="entry name" value="Fe,Mn superoxide dismutase (SOD) domain"/>
    <property type="match status" value="1"/>
</dbReference>
<dbReference type="PIRSF" id="PIRSF000349">
    <property type="entry name" value="SODismutase"/>
    <property type="match status" value="1"/>
</dbReference>
<evidence type="ECO:0000313" key="9">
    <source>
        <dbReference type="EMBL" id="MCT7968807.1"/>
    </source>
</evidence>
<comment type="subunit">
    <text evidence="2">Homodimer.</text>
</comment>
<evidence type="ECO:0000259" key="8">
    <source>
        <dbReference type="Pfam" id="PF02777"/>
    </source>
</evidence>
<organism evidence="9 10">
    <name type="scientific">Laspinema palackyanum D2a</name>
    <dbReference type="NCBI Taxonomy" id="2953684"/>
    <lineage>
        <taxon>Bacteria</taxon>
        <taxon>Bacillati</taxon>
        <taxon>Cyanobacteriota</taxon>
        <taxon>Cyanophyceae</taxon>
        <taxon>Oscillatoriophycideae</taxon>
        <taxon>Oscillatoriales</taxon>
        <taxon>Laspinemataceae</taxon>
        <taxon>Laspinema</taxon>
        <taxon>Laspinema palackyanum</taxon>
    </lineage>
</organism>
<comment type="similarity">
    <text evidence="1 6">Belongs to the iron/manganese superoxide dismutase family.</text>
</comment>